<sequence>MTGDYRTRSYLSSGEAAKYLGISVSLLHELVRQDRVR</sequence>
<reference evidence="1" key="1">
    <citation type="journal article" date="2020" name="mSystems">
        <title>Genome- and Community-Level Interaction Insights into Carbon Utilization and Element Cycling Functions of Hydrothermarchaeota in Hydrothermal Sediment.</title>
        <authorList>
            <person name="Zhou Z."/>
            <person name="Liu Y."/>
            <person name="Xu W."/>
            <person name="Pan J."/>
            <person name="Luo Z.H."/>
            <person name="Li M."/>
        </authorList>
    </citation>
    <scope>NUCLEOTIDE SEQUENCE [LARGE SCALE GENOMIC DNA]</scope>
    <source>
        <strain evidence="1">HyVt-185</strain>
    </source>
</reference>
<dbReference type="AlphaFoldDB" id="A0A7C1B7K1"/>
<gene>
    <name evidence="1" type="ORF">ENG09_05030</name>
</gene>
<organism evidence="1">
    <name type="scientific">Candidatus Syntropharchaeum butanivorans</name>
    <dbReference type="NCBI Taxonomy" id="1839936"/>
    <lineage>
        <taxon>Archaea</taxon>
        <taxon>Methanobacteriati</taxon>
        <taxon>Methanobacteriota</taxon>
        <taxon>Stenosarchaea group</taxon>
        <taxon>Methanomicrobia</taxon>
        <taxon>Methanosarcinales</taxon>
        <taxon>ANME-2 cluster</taxon>
        <taxon>Candidatus Syntropharchaeum</taxon>
    </lineage>
</organism>
<name>A0A7C1B7K1_9EURY</name>
<accession>A0A7C1B7K1</accession>
<comment type="caution">
    <text evidence="1">The sequence shown here is derived from an EMBL/GenBank/DDBJ whole genome shotgun (WGS) entry which is preliminary data.</text>
</comment>
<proteinExistence type="predicted"/>
<dbReference type="EMBL" id="DQZR01000215">
    <property type="protein sequence ID" value="HDM36597.1"/>
    <property type="molecule type" value="Genomic_DNA"/>
</dbReference>
<dbReference type="Proteomes" id="UP000885863">
    <property type="component" value="Unassembled WGS sequence"/>
</dbReference>
<protein>
    <submittedName>
        <fullName evidence="1">Site-specific DNA-methyltransferase</fullName>
    </submittedName>
</protein>
<evidence type="ECO:0000313" key="1">
    <source>
        <dbReference type="EMBL" id="HDM36597.1"/>
    </source>
</evidence>
<feature type="non-terminal residue" evidence="1">
    <location>
        <position position="37"/>
    </location>
</feature>